<protein>
    <recommendedName>
        <fullName evidence="2">CCHC-type domain-containing protein</fullName>
    </recommendedName>
</protein>
<dbReference type="Gene3D" id="4.10.60.10">
    <property type="entry name" value="Zinc finger, CCHC-type"/>
    <property type="match status" value="1"/>
</dbReference>
<feature type="domain" description="CCHC-type" evidence="2">
    <location>
        <begin position="167"/>
        <end position="180"/>
    </location>
</feature>
<evidence type="ECO:0000313" key="3">
    <source>
        <dbReference type="EMBL" id="KAJ1170213.1"/>
    </source>
</evidence>
<organism evidence="3 4">
    <name type="scientific">Pleurodeles waltl</name>
    <name type="common">Iberian ribbed newt</name>
    <dbReference type="NCBI Taxonomy" id="8319"/>
    <lineage>
        <taxon>Eukaryota</taxon>
        <taxon>Metazoa</taxon>
        <taxon>Chordata</taxon>
        <taxon>Craniata</taxon>
        <taxon>Vertebrata</taxon>
        <taxon>Euteleostomi</taxon>
        <taxon>Amphibia</taxon>
        <taxon>Batrachia</taxon>
        <taxon>Caudata</taxon>
        <taxon>Salamandroidea</taxon>
        <taxon>Salamandridae</taxon>
        <taxon>Pleurodelinae</taxon>
        <taxon>Pleurodeles</taxon>
    </lineage>
</organism>
<dbReference type="Proteomes" id="UP001066276">
    <property type="component" value="Chromosome 4_1"/>
</dbReference>
<evidence type="ECO:0000259" key="2">
    <source>
        <dbReference type="PROSITE" id="PS50158"/>
    </source>
</evidence>
<dbReference type="GO" id="GO:0008270">
    <property type="term" value="F:zinc ion binding"/>
    <property type="evidence" value="ECO:0007669"/>
    <property type="project" value="UniProtKB-KW"/>
</dbReference>
<evidence type="ECO:0000313" key="4">
    <source>
        <dbReference type="Proteomes" id="UP001066276"/>
    </source>
</evidence>
<keyword evidence="1" id="KW-0479">Metal-binding</keyword>
<dbReference type="PANTHER" id="PTHR37984:SF9">
    <property type="entry name" value="INTEGRASE CATALYTIC DOMAIN-CONTAINING PROTEIN"/>
    <property type="match status" value="1"/>
</dbReference>
<dbReference type="PROSITE" id="PS00141">
    <property type="entry name" value="ASP_PROTEASE"/>
    <property type="match status" value="1"/>
</dbReference>
<accession>A0AAV7T2D3</accession>
<reference evidence="3" key="1">
    <citation type="journal article" date="2022" name="bioRxiv">
        <title>Sequencing and chromosome-scale assembly of the giantPleurodeles waltlgenome.</title>
        <authorList>
            <person name="Brown T."/>
            <person name="Elewa A."/>
            <person name="Iarovenko S."/>
            <person name="Subramanian E."/>
            <person name="Araus A.J."/>
            <person name="Petzold A."/>
            <person name="Susuki M."/>
            <person name="Suzuki K.-i.T."/>
            <person name="Hayashi T."/>
            <person name="Toyoda A."/>
            <person name="Oliveira C."/>
            <person name="Osipova E."/>
            <person name="Leigh N.D."/>
            <person name="Simon A."/>
            <person name="Yun M.H."/>
        </authorList>
    </citation>
    <scope>NUCLEOTIDE SEQUENCE</scope>
    <source>
        <strain evidence="3">20211129_DDA</strain>
        <tissue evidence="3">Liver</tissue>
    </source>
</reference>
<evidence type="ECO:0000256" key="1">
    <source>
        <dbReference type="PROSITE-ProRule" id="PRU00047"/>
    </source>
</evidence>
<dbReference type="InterPro" id="IPR001878">
    <property type="entry name" value="Znf_CCHC"/>
</dbReference>
<sequence>MLAAHLESELNVVIERHTFFARSQGKSESVGNFVAALRTLARTCDFGDITESLIRGQLVHCTNNKRVQEKLLTKNSDLREAIVIVEGMQSTSNWIKEMNDHESDSLCTVQPTRVHKEVLRVGNEYKITTSSQEKKKEIKHSGSRCYHCGNSGHTTNNLNCYARNSLCRKCGKKGHYARVCNSDKQCNVDVVTENVNKMILCVEPSINQVGGSSEDVDVGPVVMPECTIKLDGRVIQVLADSGSPYTMIGVKNWQIIFGEDYNSLTEPDINPVSYGGSKIEVNGYRIMEIQFQGRTTIGKVYVAKRGNNLLGWRHQRDMGIKLDPNSESQVIVVNDDNADLRIFKEFPELAETQRPVGPGTQVPLERAALQRTNEEKIVGASGCRSGEVEDRVRHSCVAGDSCGLWGHSHWHWHARGAAGGLEKMPGLGVGHGSGRAEDRRLPHGMAPVECDWPTLSVCALFLLRRGGEVRQSNQWVVQPAEMGGA</sequence>
<dbReference type="SUPFAM" id="SSF50630">
    <property type="entry name" value="Acid proteases"/>
    <property type="match status" value="1"/>
</dbReference>
<dbReference type="AlphaFoldDB" id="A0AAV7T2D3"/>
<dbReference type="InterPro" id="IPR021109">
    <property type="entry name" value="Peptidase_aspartic_dom_sf"/>
</dbReference>
<dbReference type="GO" id="GO:0003676">
    <property type="term" value="F:nucleic acid binding"/>
    <property type="evidence" value="ECO:0007669"/>
    <property type="project" value="InterPro"/>
</dbReference>
<dbReference type="InterPro" id="IPR036875">
    <property type="entry name" value="Znf_CCHC_sf"/>
</dbReference>
<proteinExistence type="predicted"/>
<dbReference type="EMBL" id="JANPWB010000007">
    <property type="protein sequence ID" value="KAJ1170213.1"/>
    <property type="molecule type" value="Genomic_DNA"/>
</dbReference>
<gene>
    <name evidence="3" type="ORF">NDU88_002094</name>
</gene>
<dbReference type="SUPFAM" id="SSF57756">
    <property type="entry name" value="Retrovirus zinc finger-like domains"/>
    <property type="match status" value="1"/>
</dbReference>
<keyword evidence="1" id="KW-0863">Zinc-finger</keyword>
<dbReference type="GO" id="GO:0004190">
    <property type="term" value="F:aspartic-type endopeptidase activity"/>
    <property type="evidence" value="ECO:0007669"/>
    <property type="project" value="InterPro"/>
</dbReference>
<dbReference type="Pfam" id="PF00098">
    <property type="entry name" value="zf-CCHC"/>
    <property type="match status" value="1"/>
</dbReference>
<name>A0AAV7T2D3_PLEWA</name>
<dbReference type="GO" id="GO:0006508">
    <property type="term" value="P:proteolysis"/>
    <property type="evidence" value="ECO:0007669"/>
    <property type="project" value="InterPro"/>
</dbReference>
<dbReference type="SMART" id="SM00343">
    <property type="entry name" value="ZnF_C2HC"/>
    <property type="match status" value="2"/>
</dbReference>
<keyword evidence="4" id="KW-1185">Reference proteome</keyword>
<dbReference type="Gene3D" id="2.40.70.10">
    <property type="entry name" value="Acid Proteases"/>
    <property type="match status" value="1"/>
</dbReference>
<comment type="caution">
    <text evidence="3">The sequence shown here is derived from an EMBL/GenBank/DDBJ whole genome shotgun (WGS) entry which is preliminary data.</text>
</comment>
<keyword evidence="1" id="KW-0862">Zinc</keyword>
<dbReference type="PANTHER" id="PTHR37984">
    <property type="entry name" value="PROTEIN CBG26694"/>
    <property type="match status" value="1"/>
</dbReference>
<dbReference type="PROSITE" id="PS50158">
    <property type="entry name" value="ZF_CCHC"/>
    <property type="match status" value="1"/>
</dbReference>
<dbReference type="InterPro" id="IPR001969">
    <property type="entry name" value="Aspartic_peptidase_AS"/>
</dbReference>
<dbReference type="InterPro" id="IPR050951">
    <property type="entry name" value="Retrovirus_Pol_polyprotein"/>
</dbReference>